<keyword evidence="2" id="KW-0813">Transport</keyword>
<feature type="transmembrane region" description="Helical" evidence="6">
    <location>
        <begin position="166"/>
        <end position="186"/>
    </location>
</feature>
<dbReference type="SUPFAM" id="SSF103473">
    <property type="entry name" value="MFS general substrate transporter"/>
    <property type="match status" value="1"/>
</dbReference>
<evidence type="ECO:0000256" key="6">
    <source>
        <dbReference type="SAM" id="Phobius"/>
    </source>
</evidence>
<comment type="subcellular location">
    <subcellularLocation>
        <location evidence="1">Membrane</location>
        <topology evidence="1">Multi-pass membrane protein</topology>
    </subcellularLocation>
</comment>
<evidence type="ECO:0000256" key="5">
    <source>
        <dbReference type="ARBA" id="ARBA00023136"/>
    </source>
</evidence>
<dbReference type="GO" id="GO:0016020">
    <property type="term" value="C:membrane"/>
    <property type="evidence" value="ECO:0007669"/>
    <property type="project" value="UniProtKB-SubCell"/>
</dbReference>
<evidence type="ECO:0000256" key="2">
    <source>
        <dbReference type="ARBA" id="ARBA00022448"/>
    </source>
</evidence>
<name>A0A6A5YAW2_9PEZI</name>
<reference evidence="8" key="1">
    <citation type="journal article" date="2020" name="Stud. Mycol.">
        <title>101 Dothideomycetes genomes: a test case for predicting lifestyles and emergence of pathogens.</title>
        <authorList>
            <person name="Haridas S."/>
            <person name="Albert R."/>
            <person name="Binder M."/>
            <person name="Bloem J."/>
            <person name="Labutti K."/>
            <person name="Salamov A."/>
            <person name="Andreopoulos B."/>
            <person name="Baker S."/>
            <person name="Barry K."/>
            <person name="Bills G."/>
            <person name="Bluhm B."/>
            <person name="Cannon C."/>
            <person name="Castanera R."/>
            <person name="Culley D."/>
            <person name="Daum C."/>
            <person name="Ezra D."/>
            <person name="Gonzalez J."/>
            <person name="Henrissat B."/>
            <person name="Kuo A."/>
            <person name="Liang C."/>
            <person name="Lipzen A."/>
            <person name="Lutzoni F."/>
            <person name="Magnuson J."/>
            <person name="Mondo S."/>
            <person name="Nolan M."/>
            <person name="Ohm R."/>
            <person name="Pangilinan J."/>
            <person name="Park H.-J."/>
            <person name="Ramirez L."/>
            <person name="Alfaro M."/>
            <person name="Sun H."/>
            <person name="Tritt A."/>
            <person name="Yoshinaga Y."/>
            <person name="Zwiers L.-H."/>
            <person name="Turgeon B."/>
            <person name="Goodwin S."/>
            <person name="Spatafora J."/>
            <person name="Crous P."/>
            <person name="Grigoriev I."/>
        </authorList>
    </citation>
    <scope>NUCLEOTIDE SEQUENCE</scope>
    <source>
        <strain evidence="8">CBS 121410</strain>
    </source>
</reference>
<dbReference type="PANTHER" id="PTHR43791:SF53">
    <property type="entry name" value="MAJOR FACILITATOR SUPERFAMILY (MFS) PROFILE DOMAIN-CONTAINING PROTEIN"/>
    <property type="match status" value="1"/>
</dbReference>
<feature type="transmembrane region" description="Helical" evidence="6">
    <location>
        <begin position="206"/>
        <end position="226"/>
    </location>
</feature>
<gene>
    <name evidence="8" type="ORF">K490DRAFT_38926</name>
</gene>
<feature type="transmembrane region" description="Helical" evidence="6">
    <location>
        <begin position="106"/>
        <end position="125"/>
    </location>
</feature>
<feature type="transmembrane region" description="Helical" evidence="6">
    <location>
        <begin position="396"/>
        <end position="418"/>
    </location>
</feature>
<feature type="transmembrane region" description="Helical" evidence="6">
    <location>
        <begin position="79"/>
        <end position="99"/>
    </location>
</feature>
<dbReference type="InterPro" id="IPR020846">
    <property type="entry name" value="MFS_dom"/>
</dbReference>
<dbReference type="FunFam" id="1.20.1250.20:FF:000018">
    <property type="entry name" value="MFS transporter permease"/>
    <property type="match status" value="1"/>
</dbReference>
<protein>
    <submittedName>
        <fullName evidence="8">MFS general substrate transporter</fullName>
    </submittedName>
</protein>
<dbReference type="PANTHER" id="PTHR43791">
    <property type="entry name" value="PERMEASE-RELATED"/>
    <property type="match status" value="1"/>
</dbReference>
<feature type="domain" description="Major facilitator superfamily (MFS) profile" evidence="7">
    <location>
        <begin position="1"/>
        <end position="488"/>
    </location>
</feature>
<feature type="transmembrane region" description="Helical" evidence="6">
    <location>
        <begin position="337"/>
        <end position="356"/>
    </location>
</feature>
<evidence type="ECO:0000313" key="8">
    <source>
        <dbReference type="EMBL" id="KAF2088759.1"/>
    </source>
</evidence>
<dbReference type="InterPro" id="IPR011701">
    <property type="entry name" value="MFS"/>
</dbReference>
<sequence length="488" mass="53830">MVIDDKIRSEKLDAALSEEAVAGLDGTWTVEEETAVRRKLDWHVLPVVTVLYLLCFLDRNARIQGLDKDLGLAGYDFNWALTVFFVTYILIEIPSNIMLKRVGPRAWIPFLTAGFGFVSLCIAFTHNFADLCTARAFLGIFEGGMMPGVAFFLSCFYKRKELLFRVGIYVSSASLAGAFGGLLAAGLTRVPEWGVASMRIHTWRNIFFFEGMITMLAGMIAPIFMVSSPEKCGFLTERQRFIAAERILLDHKTSAYEQVKTRDVKRAIFNINNAICTLGFLLINITVQGISLFMPTLLNDLGWTATKAQLYTVPPYVTASVGAICIAFISDRTRQRGIYLAFCATLSITGFAILLADHDANTKYMAIFFVTLGAWPGGPGFISWGLNNAGGSAVRAVTGAWISGVGTLGALVATWSYLPNDAPNYPIGHSINLSAHCCICVLALCGVAYCYWENRVRDKGGRDKRVLGLTEGEARELGYRHPEFRYIP</sequence>
<organism evidence="8 9">
    <name type="scientific">Saccharata proteae CBS 121410</name>
    <dbReference type="NCBI Taxonomy" id="1314787"/>
    <lineage>
        <taxon>Eukaryota</taxon>
        <taxon>Fungi</taxon>
        <taxon>Dikarya</taxon>
        <taxon>Ascomycota</taxon>
        <taxon>Pezizomycotina</taxon>
        <taxon>Dothideomycetes</taxon>
        <taxon>Dothideomycetes incertae sedis</taxon>
        <taxon>Botryosphaeriales</taxon>
        <taxon>Saccharataceae</taxon>
        <taxon>Saccharata</taxon>
    </lineage>
</organism>
<dbReference type="InterPro" id="IPR036259">
    <property type="entry name" value="MFS_trans_sf"/>
</dbReference>
<keyword evidence="4 6" id="KW-1133">Transmembrane helix</keyword>
<accession>A0A6A5YAW2</accession>
<feature type="transmembrane region" description="Helical" evidence="6">
    <location>
        <begin position="271"/>
        <end position="293"/>
    </location>
</feature>
<evidence type="ECO:0000256" key="4">
    <source>
        <dbReference type="ARBA" id="ARBA00022989"/>
    </source>
</evidence>
<feature type="transmembrane region" description="Helical" evidence="6">
    <location>
        <begin position="313"/>
        <end position="330"/>
    </location>
</feature>
<dbReference type="PROSITE" id="PS50850">
    <property type="entry name" value="MFS"/>
    <property type="match status" value="1"/>
</dbReference>
<dbReference type="GO" id="GO:0022857">
    <property type="term" value="F:transmembrane transporter activity"/>
    <property type="evidence" value="ECO:0007669"/>
    <property type="project" value="InterPro"/>
</dbReference>
<dbReference type="AlphaFoldDB" id="A0A6A5YAW2"/>
<feature type="transmembrane region" description="Helical" evidence="6">
    <location>
        <begin position="362"/>
        <end position="384"/>
    </location>
</feature>
<evidence type="ECO:0000259" key="7">
    <source>
        <dbReference type="PROSITE" id="PS50850"/>
    </source>
</evidence>
<dbReference type="Gene3D" id="1.20.1250.20">
    <property type="entry name" value="MFS general substrate transporter like domains"/>
    <property type="match status" value="2"/>
</dbReference>
<evidence type="ECO:0000256" key="1">
    <source>
        <dbReference type="ARBA" id="ARBA00004141"/>
    </source>
</evidence>
<feature type="transmembrane region" description="Helical" evidence="6">
    <location>
        <begin position="42"/>
        <end position="59"/>
    </location>
</feature>
<evidence type="ECO:0000313" key="9">
    <source>
        <dbReference type="Proteomes" id="UP000799776"/>
    </source>
</evidence>
<keyword evidence="9" id="KW-1185">Reference proteome</keyword>
<evidence type="ECO:0000256" key="3">
    <source>
        <dbReference type="ARBA" id="ARBA00022692"/>
    </source>
</evidence>
<dbReference type="FunFam" id="1.20.1250.20:FF:000013">
    <property type="entry name" value="MFS general substrate transporter"/>
    <property type="match status" value="1"/>
</dbReference>
<keyword evidence="5 6" id="KW-0472">Membrane</keyword>
<dbReference type="Proteomes" id="UP000799776">
    <property type="component" value="Unassembled WGS sequence"/>
</dbReference>
<proteinExistence type="predicted"/>
<dbReference type="Pfam" id="PF07690">
    <property type="entry name" value="MFS_1"/>
    <property type="match status" value="1"/>
</dbReference>
<dbReference type="OrthoDB" id="9971669at2759"/>
<dbReference type="EMBL" id="ML978715">
    <property type="protein sequence ID" value="KAF2088759.1"/>
    <property type="molecule type" value="Genomic_DNA"/>
</dbReference>
<keyword evidence="3 6" id="KW-0812">Transmembrane</keyword>
<feature type="transmembrane region" description="Helical" evidence="6">
    <location>
        <begin position="430"/>
        <end position="452"/>
    </location>
</feature>
<feature type="transmembrane region" description="Helical" evidence="6">
    <location>
        <begin position="137"/>
        <end position="157"/>
    </location>
</feature>